<evidence type="ECO:0000313" key="2">
    <source>
        <dbReference type="EMBL" id="UWQ55000.1"/>
    </source>
</evidence>
<dbReference type="AlphaFoldDB" id="A0A9Q9HMN2"/>
<reference evidence="2" key="1">
    <citation type="submission" date="2021-08" db="EMBL/GenBank/DDBJ databases">
        <authorList>
            <person name="Nwanade C."/>
            <person name="Wang M."/>
            <person name="Masoudi A."/>
            <person name="Yu Z."/>
            <person name="Liu J."/>
        </authorList>
    </citation>
    <scope>NUCLEOTIDE SEQUENCE</scope>
    <source>
        <strain evidence="2">S122</strain>
    </source>
</reference>
<organism evidence="2 3">
    <name type="scientific">Leisingera caerulea</name>
    <name type="common">Phaeobacter caeruleus</name>
    <dbReference type="NCBI Taxonomy" id="506591"/>
    <lineage>
        <taxon>Bacteria</taxon>
        <taxon>Pseudomonadati</taxon>
        <taxon>Pseudomonadota</taxon>
        <taxon>Alphaproteobacteria</taxon>
        <taxon>Rhodobacterales</taxon>
        <taxon>Roseobacteraceae</taxon>
        <taxon>Leisingera</taxon>
    </lineage>
</organism>
<keyword evidence="1" id="KW-0812">Transmembrane</keyword>
<name>A0A9Q9HMN2_LEICA</name>
<dbReference type="Proteomes" id="UP001058713">
    <property type="component" value="Chromosome"/>
</dbReference>
<feature type="transmembrane region" description="Helical" evidence="1">
    <location>
        <begin position="12"/>
        <end position="36"/>
    </location>
</feature>
<evidence type="ECO:0000313" key="3">
    <source>
        <dbReference type="Proteomes" id="UP001058713"/>
    </source>
</evidence>
<dbReference type="KEGG" id="lcae:K3721_05555"/>
<protein>
    <submittedName>
        <fullName evidence="2">Uncharacterized protein</fullName>
    </submittedName>
</protein>
<keyword evidence="1" id="KW-0472">Membrane</keyword>
<dbReference type="EMBL" id="CP081070">
    <property type="protein sequence ID" value="UWQ55000.1"/>
    <property type="molecule type" value="Genomic_DNA"/>
</dbReference>
<sequence>MNNRTRVCTASVVGGGIAITIMIGIISALIHLAGWIGDRYRARRRAAQEK</sequence>
<gene>
    <name evidence="2" type="ORF">K3721_05555</name>
</gene>
<evidence type="ECO:0000256" key="1">
    <source>
        <dbReference type="SAM" id="Phobius"/>
    </source>
</evidence>
<accession>A0A9Q9HMN2</accession>
<keyword evidence="1" id="KW-1133">Transmembrane helix</keyword>
<proteinExistence type="predicted"/>
<dbReference type="RefSeq" id="WP_259972131.1">
    <property type="nucleotide sequence ID" value="NZ_CP081070.1"/>
</dbReference>